<evidence type="ECO:0000313" key="1">
    <source>
        <dbReference type="EMBL" id="MEY8772431.1"/>
    </source>
</evidence>
<dbReference type="RefSeq" id="WP_369896348.1">
    <property type="nucleotide sequence ID" value="NZ_JBGFFX010000012.1"/>
</dbReference>
<organism evidence="1 2">
    <name type="scientific">Erwinia aeris</name>
    <dbReference type="NCBI Taxonomy" id="3239803"/>
    <lineage>
        <taxon>Bacteria</taxon>
        <taxon>Pseudomonadati</taxon>
        <taxon>Pseudomonadota</taxon>
        <taxon>Gammaproteobacteria</taxon>
        <taxon>Enterobacterales</taxon>
        <taxon>Erwiniaceae</taxon>
        <taxon>Erwinia</taxon>
    </lineage>
</organism>
<proteinExistence type="predicted"/>
<gene>
    <name evidence="1" type="ORF">AB6T85_18655</name>
</gene>
<reference evidence="1 2" key="1">
    <citation type="submission" date="2024-07" db="EMBL/GenBank/DDBJ databases">
        <authorList>
            <person name="Hebao G."/>
        </authorList>
    </citation>
    <scope>NUCLEOTIDE SEQUENCE [LARGE SCALE GENOMIC DNA]</scope>
    <source>
        <strain evidence="1 2">ACCC 02193</strain>
    </source>
</reference>
<evidence type="ECO:0000313" key="2">
    <source>
        <dbReference type="Proteomes" id="UP001565243"/>
    </source>
</evidence>
<keyword evidence="2" id="KW-1185">Reference proteome</keyword>
<protein>
    <submittedName>
        <fullName evidence="1">Uncharacterized protein</fullName>
    </submittedName>
</protein>
<dbReference type="EMBL" id="JBGFFX010000012">
    <property type="protein sequence ID" value="MEY8772431.1"/>
    <property type="molecule type" value="Genomic_DNA"/>
</dbReference>
<dbReference type="Proteomes" id="UP001565243">
    <property type="component" value="Unassembled WGS sequence"/>
</dbReference>
<accession>A0ABV4EBZ8</accession>
<sequence>MEEESLTQIYHQRSQETLRIWRDPTTAKAYSGFYPENLKAIATGIKPALTQPISALLAELREQVLDDPLADIMQPDHFHLTFLAITPSCYDQRHQPEGIEELTRIAAAHCLEKKLTVRELRLVALPNQLLIAGIADAADIARREAFWQALQHSGYAGLLKERYSGSARPPTFWHSTLLRYNAAVLPERLQQFFKARMNQRYGDITGTIQLRLVTYNWSQTAALS</sequence>
<name>A0ABV4EBZ8_9GAMM</name>
<comment type="caution">
    <text evidence="1">The sequence shown here is derived from an EMBL/GenBank/DDBJ whole genome shotgun (WGS) entry which is preliminary data.</text>
</comment>